<sequence>MERAGRRRHSTAAGEWERRRI</sequence>
<accession>A0A5B7HQ41</accession>
<gene>
    <name evidence="2" type="ORF">E2C01_066379</name>
</gene>
<feature type="compositionally biased region" description="Basic residues" evidence="1">
    <location>
        <begin position="1"/>
        <end position="10"/>
    </location>
</feature>
<dbReference type="Proteomes" id="UP000324222">
    <property type="component" value="Unassembled WGS sequence"/>
</dbReference>
<evidence type="ECO:0000256" key="1">
    <source>
        <dbReference type="SAM" id="MobiDB-lite"/>
    </source>
</evidence>
<keyword evidence="3" id="KW-1185">Reference proteome</keyword>
<comment type="caution">
    <text evidence="2">The sequence shown here is derived from an EMBL/GenBank/DDBJ whole genome shotgun (WGS) entry which is preliminary data.</text>
</comment>
<feature type="region of interest" description="Disordered" evidence="1">
    <location>
        <begin position="1"/>
        <end position="21"/>
    </location>
</feature>
<evidence type="ECO:0000313" key="3">
    <source>
        <dbReference type="Proteomes" id="UP000324222"/>
    </source>
</evidence>
<proteinExistence type="predicted"/>
<evidence type="ECO:0000313" key="2">
    <source>
        <dbReference type="EMBL" id="MPC72086.1"/>
    </source>
</evidence>
<organism evidence="2 3">
    <name type="scientific">Portunus trituberculatus</name>
    <name type="common">Swimming crab</name>
    <name type="synonym">Neptunus trituberculatus</name>
    <dbReference type="NCBI Taxonomy" id="210409"/>
    <lineage>
        <taxon>Eukaryota</taxon>
        <taxon>Metazoa</taxon>
        <taxon>Ecdysozoa</taxon>
        <taxon>Arthropoda</taxon>
        <taxon>Crustacea</taxon>
        <taxon>Multicrustacea</taxon>
        <taxon>Malacostraca</taxon>
        <taxon>Eumalacostraca</taxon>
        <taxon>Eucarida</taxon>
        <taxon>Decapoda</taxon>
        <taxon>Pleocyemata</taxon>
        <taxon>Brachyura</taxon>
        <taxon>Eubrachyura</taxon>
        <taxon>Portunoidea</taxon>
        <taxon>Portunidae</taxon>
        <taxon>Portuninae</taxon>
        <taxon>Portunus</taxon>
    </lineage>
</organism>
<dbReference type="EMBL" id="VSRR010034113">
    <property type="protein sequence ID" value="MPC72086.1"/>
    <property type="molecule type" value="Genomic_DNA"/>
</dbReference>
<protein>
    <submittedName>
        <fullName evidence="2">Uncharacterized protein</fullName>
    </submittedName>
</protein>
<name>A0A5B7HQ41_PORTR</name>
<reference evidence="2 3" key="1">
    <citation type="submission" date="2019-05" db="EMBL/GenBank/DDBJ databases">
        <title>Another draft genome of Portunus trituberculatus and its Hox gene families provides insights of decapod evolution.</title>
        <authorList>
            <person name="Jeong J.-H."/>
            <person name="Song I."/>
            <person name="Kim S."/>
            <person name="Choi T."/>
            <person name="Kim D."/>
            <person name="Ryu S."/>
            <person name="Kim W."/>
        </authorList>
    </citation>
    <scope>NUCLEOTIDE SEQUENCE [LARGE SCALE GENOMIC DNA]</scope>
    <source>
        <tissue evidence="2">Muscle</tissue>
    </source>
</reference>
<dbReference type="AlphaFoldDB" id="A0A5B7HQ41"/>